<dbReference type="PANTHER" id="PTHR34136">
    <property type="match status" value="1"/>
</dbReference>
<protein>
    <submittedName>
        <fullName evidence="3">UDP-N-acetyl-D-mannosamine transferase</fullName>
    </submittedName>
</protein>
<comment type="caution">
    <text evidence="3">The sequence shown here is derived from an EMBL/GenBank/DDBJ whole genome shotgun (WGS) entry which is preliminary data.</text>
</comment>
<dbReference type="InterPro" id="IPR004629">
    <property type="entry name" value="WecG_TagA_CpsF"/>
</dbReference>
<dbReference type="GO" id="GO:0016758">
    <property type="term" value="F:hexosyltransferase activity"/>
    <property type="evidence" value="ECO:0007669"/>
    <property type="project" value="TreeGrafter"/>
</dbReference>
<dbReference type="RefSeq" id="WP_189422771.1">
    <property type="nucleotide sequence ID" value="NZ_BMZE01000001.1"/>
</dbReference>
<dbReference type="CDD" id="cd06533">
    <property type="entry name" value="Glyco_transf_WecG_TagA"/>
    <property type="match status" value="1"/>
</dbReference>
<reference evidence="3" key="1">
    <citation type="journal article" date="2014" name="Int. J. Syst. Evol. Microbiol.">
        <title>Complete genome sequence of Corynebacterium casei LMG S-19264T (=DSM 44701T), isolated from a smear-ripened cheese.</title>
        <authorList>
            <consortium name="US DOE Joint Genome Institute (JGI-PGF)"/>
            <person name="Walter F."/>
            <person name="Albersmeier A."/>
            <person name="Kalinowski J."/>
            <person name="Ruckert C."/>
        </authorList>
    </citation>
    <scope>NUCLEOTIDE SEQUENCE</scope>
    <source>
        <strain evidence="3">KCTC 32437</strain>
    </source>
</reference>
<evidence type="ECO:0000313" key="4">
    <source>
        <dbReference type="Proteomes" id="UP000646579"/>
    </source>
</evidence>
<dbReference type="NCBIfam" id="TIGR00696">
    <property type="entry name" value="wecG_tagA_cpsF"/>
    <property type="match status" value="1"/>
</dbReference>
<keyword evidence="1" id="KW-0328">Glycosyltransferase</keyword>
<evidence type="ECO:0000256" key="1">
    <source>
        <dbReference type="ARBA" id="ARBA00022676"/>
    </source>
</evidence>
<dbReference type="AlphaFoldDB" id="A0A918VNU6"/>
<keyword evidence="4" id="KW-1185">Reference proteome</keyword>
<proteinExistence type="predicted"/>
<dbReference type="EMBL" id="BMZE01000001">
    <property type="protein sequence ID" value="GHA12165.1"/>
    <property type="molecule type" value="Genomic_DNA"/>
</dbReference>
<gene>
    <name evidence="3" type="primary">exoT</name>
    <name evidence="3" type="ORF">GCM10007989_03240</name>
</gene>
<reference evidence="3" key="2">
    <citation type="submission" date="2020-09" db="EMBL/GenBank/DDBJ databases">
        <authorList>
            <person name="Sun Q."/>
            <person name="Kim S."/>
        </authorList>
    </citation>
    <scope>NUCLEOTIDE SEQUENCE</scope>
    <source>
        <strain evidence="3">KCTC 32437</strain>
    </source>
</reference>
<dbReference type="Pfam" id="PF03808">
    <property type="entry name" value="Glyco_tran_WecG"/>
    <property type="match status" value="1"/>
</dbReference>
<keyword evidence="2 3" id="KW-0808">Transferase</keyword>
<accession>A0A918VNU6</accession>
<sequence>MSTIAPSDTFVDTVEPAVITLGGMLIRVIDRAAEARLMINLASKRTRGTPAFFTSANGEVIARVNADKELARLFAEADQVVADGQPLVIASRYLCHTPLPERTATTDLFHDVAKLAEETGTTFYMFGAEPEQNARAVAAARTQYPRLRIVGASHGYLSEEALEDKLAEINALAPDILWLGLGVPREQYFFRDHGAKLPNVGLIKTAGGLFDHMAGKVRRAPAWAQRAGFEWLWRLLMEPKRLFWRYLKTNPVAIWLLLTRSR</sequence>
<organism evidence="3 4">
    <name type="scientific">Devosia pacifica</name>
    <dbReference type="NCBI Taxonomy" id="1335967"/>
    <lineage>
        <taxon>Bacteria</taxon>
        <taxon>Pseudomonadati</taxon>
        <taxon>Pseudomonadota</taxon>
        <taxon>Alphaproteobacteria</taxon>
        <taxon>Hyphomicrobiales</taxon>
        <taxon>Devosiaceae</taxon>
        <taxon>Devosia</taxon>
    </lineage>
</organism>
<evidence type="ECO:0000313" key="3">
    <source>
        <dbReference type="EMBL" id="GHA12165.1"/>
    </source>
</evidence>
<name>A0A918VNU6_9HYPH</name>
<dbReference type="Proteomes" id="UP000646579">
    <property type="component" value="Unassembled WGS sequence"/>
</dbReference>
<evidence type="ECO:0000256" key="2">
    <source>
        <dbReference type="ARBA" id="ARBA00022679"/>
    </source>
</evidence>
<dbReference type="PANTHER" id="PTHR34136:SF1">
    <property type="entry name" value="UDP-N-ACETYL-D-MANNOSAMINURONIC ACID TRANSFERASE"/>
    <property type="match status" value="1"/>
</dbReference>